<dbReference type="RefSeq" id="XP_012214354.1">
    <property type="nucleotide sequence ID" value="XM_012358931.1"/>
</dbReference>
<dbReference type="PANTHER" id="PTHR12768:SF4">
    <property type="entry name" value="BECLIN-1"/>
    <property type="match status" value="1"/>
</dbReference>
<name>A0A0D8JUV4_COCIM</name>
<keyword evidence="6" id="KW-1185">Reference proteome</keyword>
<feature type="domain" description="Atg6/beclin coiled-coil" evidence="4">
    <location>
        <begin position="154"/>
        <end position="282"/>
    </location>
</feature>
<dbReference type="InterPro" id="IPR040455">
    <property type="entry name" value="Atg6_BARA"/>
</dbReference>
<accession>A0A0D8JUV4</accession>
<protein>
    <submittedName>
        <fullName evidence="5">Autophagy protein Apg6</fullName>
    </submittedName>
</protein>
<organism evidence="5 6">
    <name type="scientific">Coccidioides immitis (strain RS)</name>
    <name type="common">Valley fever fungus</name>
    <dbReference type="NCBI Taxonomy" id="246410"/>
    <lineage>
        <taxon>Eukaryota</taxon>
        <taxon>Fungi</taxon>
        <taxon>Dikarya</taxon>
        <taxon>Ascomycota</taxon>
        <taxon>Pezizomycotina</taxon>
        <taxon>Eurotiomycetes</taxon>
        <taxon>Eurotiomycetidae</taxon>
        <taxon>Onygenales</taxon>
        <taxon>Onygenaceae</taxon>
        <taxon>Coccidioides</taxon>
    </lineage>
</organism>
<dbReference type="FunCoup" id="A0A0D8JUV4">
    <property type="interactions" value="516"/>
</dbReference>
<evidence type="ECO:0000256" key="1">
    <source>
        <dbReference type="ARBA" id="ARBA00005965"/>
    </source>
</evidence>
<dbReference type="KEGG" id="cim:CIMG_10876"/>
<dbReference type="VEuPathDB" id="FungiDB:CIMG_10876"/>
<dbReference type="GO" id="GO:0000407">
    <property type="term" value="C:phagophore assembly site"/>
    <property type="evidence" value="ECO:0007669"/>
    <property type="project" value="TreeGrafter"/>
</dbReference>
<evidence type="ECO:0000259" key="3">
    <source>
        <dbReference type="Pfam" id="PF04111"/>
    </source>
</evidence>
<dbReference type="Pfam" id="PF04111">
    <property type="entry name" value="APG6"/>
    <property type="match status" value="1"/>
</dbReference>
<sequence>MYCQKCHTLLMVDDDSLDALNPAPLGLIASPGACCLGFSSHDPGSFYGRLHQWRDSFQPAYVPVNKRETPQLVHEHNTGPRPRAGLKDGPNMSFVVLTESQLSGTAGASGITDDGPQHPRPKVGQEGGDKSFSHFERATYFFETVSARTDIDQPVCVDCAELLAAGVQSRLIGATRERDSYVSFLRNVNASIPSQEEVNAARQSLQTILEAEGDAFHELQMLENEKFASDREIAILVEQCQQLDRDEEQFWTDQTTFGLTLGGFLNDRDTLNVKFDHDSRQLERLQRTNVYNDTFCIGHDGYFGTINGLRLGRLGNPPVEWAEVNAAWGQTVLLLSTIANKFGFQFEGYRLRPMGSVSRIEKVEQSQREPNFRTGRDDNLSPIITSLDLFSSGDLPLNLPWLHRRFDAGMVAFLECLRQLGVYLEKVPLSNGVPAASSTASAPREHRNVGSYYRSQSHSQPSTFGMKLPYEIQKDRIGDTSIRLGFNQTDESWTRACKYMLTCCKFLLANASNFGTAKFNNCATESSYEH</sequence>
<dbReference type="EMBL" id="GG704911">
    <property type="protein sequence ID" value="KJF60063.1"/>
    <property type="molecule type" value="Genomic_DNA"/>
</dbReference>
<dbReference type="GO" id="GO:0034272">
    <property type="term" value="C:phosphatidylinositol 3-kinase complex, class III, type II"/>
    <property type="evidence" value="ECO:0007669"/>
    <property type="project" value="TreeGrafter"/>
</dbReference>
<dbReference type="InParanoid" id="A0A0D8JUV4"/>
<evidence type="ECO:0000313" key="6">
    <source>
        <dbReference type="Proteomes" id="UP000001261"/>
    </source>
</evidence>
<proteinExistence type="inferred from homology"/>
<evidence type="ECO:0000259" key="4">
    <source>
        <dbReference type="Pfam" id="PF17675"/>
    </source>
</evidence>
<feature type="domain" description="Atg6 BARA" evidence="3">
    <location>
        <begin position="285"/>
        <end position="513"/>
    </location>
</feature>
<dbReference type="OMA" id="EWDVYKA"/>
<dbReference type="GO" id="GO:0006995">
    <property type="term" value="P:cellular response to nitrogen starvation"/>
    <property type="evidence" value="ECO:0007669"/>
    <property type="project" value="TreeGrafter"/>
</dbReference>
<dbReference type="GO" id="GO:0000423">
    <property type="term" value="P:mitophagy"/>
    <property type="evidence" value="ECO:0007669"/>
    <property type="project" value="TreeGrafter"/>
</dbReference>
<dbReference type="Gene3D" id="6.10.250.3110">
    <property type="match status" value="1"/>
</dbReference>
<dbReference type="Proteomes" id="UP000001261">
    <property type="component" value="Unassembled WGS sequence"/>
</dbReference>
<dbReference type="STRING" id="246410.A0A0D8JUV4"/>
<dbReference type="GO" id="GO:0045324">
    <property type="term" value="P:late endosome to vacuole transport"/>
    <property type="evidence" value="ECO:0007669"/>
    <property type="project" value="TreeGrafter"/>
</dbReference>
<dbReference type="InterPro" id="IPR038274">
    <property type="entry name" value="Atg6/Beclin_C_sf"/>
</dbReference>
<dbReference type="AlphaFoldDB" id="A0A0D8JUV4"/>
<dbReference type="GO" id="GO:0043548">
    <property type="term" value="F:phosphatidylinositol 3-kinase binding"/>
    <property type="evidence" value="ECO:0007669"/>
    <property type="project" value="TreeGrafter"/>
</dbReference>
<feature type="region of interest" description="Disordered" evidence="2">
    <location>
        <begin position="105"/>
        <end position="129"/>
    </location>
</feature>
<dbReference type="Gene3D" id="1.10.418.40">
    <property type="entry name" value="Autophagy protein 6/Beclin 1"/>
    <property type="match status" value="1"/>
</dbReference>
<evidence type="ECO:0000313" key="5">
    <source>
        <dbReference type="EMBL" id="KJF60063.1"/>
    </source>
</evidence>
<dbReference type="InterPro" id="IPR041691">
    <property type="entry name" value="Atg6/beclin_CC"/>
</dbReference>
<dbReference type="GeneID" id="24163468"/>
<dbReference type="OrthoDB" id="20368at2759"/>
<dbReference type="Pfam" id="PF17675">
    <property type="entry name" value="APG6_N"/>
    <property type="match status" value="1"/>
</dbReference>
<reference evidence="6" key="1">
    <citation type="journal article" date="2009" name="Genome Res.">
        <title>Comparative genomic analyses of the human fungal pathogens Coccidioides and their relatives.</title>
        <authorList>
            <person name="Sharpton T.J."/>
            <person name="Stajich J.E."/>
            <person name="Rounsley S.D."/>
            <person name="Gardner M.J."/>
            <person name="Wortman J.R."/>
            <person name="Jordar V.S."/>
            <person name="Maiti R."/>
            <person name="Kodira C.D."/>
            <person name="Neafsey D.E."/>
            <person name="Zeng Q."/>
            <person name="Hung C.-Y."/>
            <person name="McMahan C."/>
            <person name="Muszewska A."/>
            <person name="Grynberg M."/>
            <person name="Mandel M.A."/>
            <person name="Kellner E.M."/>
            <person name="Barker B.M."/>
            <person name="Galgiani J.N."/>
            <person name="Orbach M.J."/>
            <person name="Kirkland T.N."/>
            <person name="Cole G.T."/>
            <person name="Henn M.R."/>
            <person name="Birren B.W."/>
            <person name="Taylor J.W."/>
        </authorList>
    </citation>
    <scope>NUCLEOTIDE SEQUENCE [LARGE SCALE GENOMIC DNA]</scope>
    <source>
        <strain evidence="6">RS</strain>
    </source>
</reference>
<evidence type="ECO:0000256" key="2">
    <source>
        <dbReference type="SAM" id="MobiDB-lite"/>
    </source>
</evidence>
<gene>
    <name evidence="5" type="ORF">CIMG_10876</name>
</gene>
<dbReference type="GO" id="GO:0034271">
    <property type="term" value="C:phosphatidylinositol 3-kinase complex, class III, type I"/>
    <property type="evidence" value="ECO:0007669"/>
    <property type="project" value="TreeGrafter"/>
</dbReference>
<comment type="similarity">
    <text evidence="1">Belongs to the beclin family.</text>
</comment>
<dbReference type="PANTHER" id="PTHR12768">
    <property type="entry name" value="BECLIN 1"/>
    <property type="match status" value="1"/>
</dbReference>
<dbReference type="GO" id="GO:0030674">
    <property type="term" value="F:protein-macromolecule adaptor activity"/>
    <property type="evidence" value="ECO:0007669"/>
    <property type="project" value="TreeGrafter"/>
</dbReference>
<dbReference type="GO" id="GO:0000045">
    <property type="term" value="P:autophagosome assembly"/>
    <property type="evidence" value="ECO:0007669"/>
    <property type="project" value="TreeGrafter"/>
</dbReference>
<reference evidence="6" key="2">
    <citation type="journal article" date="2010" name="Genome Res.">
        <title>Population genomic sequencing of Coccidioides fungi reveals recent hybridization and transposon control.</title>
        <authorList>
            <person name="Neafsey D.E."/>
            <person name="Barker B.M."/>
            <person name="Sharpton T.J."/>
            <person name="Stajich J.E."/>
            <person name="Park D.J."/>
            <person name="Whiston E."/>
            <person name="Hung C.-Y."/>
            <person name="McMahan C."/>
            <person name="White J."/>
            <person name="Sykes S."/>
            <person name="Heiman D."/>
            <person name="Young S."/>
            <person name="Zeng Q."/>
            <person name="Abouelleil A."/>
            <person name="Aftuck L."/>
            <person name="Bessette D."/>
            <person name="Brown A."/>
            <person name="FitzGerald M."/>
            <person name="Lui A."/>
            <person name="Macdonald J.P."/>
            <person name="Priest M."/>
            <person name="Orbach M.J."/>
            <person name="Galgiani J.N."/>
            <person name="Kirkland T.N."/>
            <person name="Cole G.T."/>
            <person name="Birren B.W."/>
            <person name="Henn M.R."/>
            <person name="Taylor J.W."/>
            <person name="Rounsley S.D."/>
        </authorList>
    </citation>
    <scope>GENOME REANNOTATION</scope>
    <source>
        <strain evidence="6">RS</strain>
    </source>
</reference>
<dbReference type="InterPro" id="IPR007243">
    <property type="entry name" value="Atg6/Beclin"/>
</dbReference>